<dbReference type="STRING" id="2060906.A0A0H1B9X6"/>
<comment type="caution">
    <text evidence="9">The sequence shown here is derived from an EMBL/GenBank/DDBJ whole genome shotgun (WGS) entry which is preliminary data.</text>
</comment>
<feature type="compositionally biased region" description="Low complexity" evidence="6">
    <location>
        <begin position="407"/>
        <end position="423"/>
    </location>
</feature>
<dbReference type="GO" id="GO:0006644">
    <property type="term" value="P:phospholipid metabolic process"/>
    <property type="evidence" value="ECO:0007669"/>
    <property type="project" value="InterPro"/>
</dbReference>
<dbReference type="GO" id="GO:0008195">
    <property type="term" value="F:phosphatidate phosphatase activity"/>
    <property type="evidence" value="ECO:0007669"/>
    <property type="project" value="TreeGrafter"/>
</dbReference>
<evidence type="ECO:0000259" key="8">
    <source>
        <dbReference type="SMART" id="SM00014"/>
    </source>
</evidence>
<sequence>MDNSHSNNSLTFSNKPLRIRIIISYISDYVILIGLVVGFYILDRIEPFHQPFAINNHSLYYPYAVKERVSIPLALALSGGIPIVVILIYTVVIDGLFSHSKPITSSGKRKFMGPYSLKDRLWEFNCGFLGLLLAQASAFVITGALKNAVGKPRPDIIARCRPKGVDELGPYDLVTYEMCDSPLTHELLKDGYRSFPSASFAGLFYLSLYLAGKFHLMDSRGEVWKTFLALSPTLGAGLIAATRIMDARHHPFDVLFGAFLGIICAYIAYRQYFPPLSESWRKGRAYPIRTWGSSPVGPSRARFDMGGSNDSVMPLRPTDDVGYQATSTGQDDEYTRKPPPVRRISSDRISITDPYLRRRQELEREYSSSNDSVGVAFEMQPNSGSRSTRSRSESTTHLNRVYPPPQSSYQPYAGKAPSLTASRTPPPPTSSGHPGSPVEPPNI</sequence>
<feature type="transmembrane region" description="Helical" evidence="7">
    <location>
        <begin position="251"/>
        <end position="269"/>
    </location>
</feature>
<dbReference type="GO" id="GO:0046839">
    <property type="term" value="P:phospholipid dephosphorylation"/>
    <property type="evidence" value="ECO:0007669"/>
    <property type="project" value="TreeGrafter"/>
</dbReference>
<dbReference type="InterPro" id="IPR000326">
    <property type="entry name" value="PAP2/HPO"/>
</dbReference>
<feature type="region of interest" description="Disordered" evidence="6">
    <location>
        <begin position="299"/>
        <end position="349"/>
    </location>
</feature>
<dbReference type="GO" id="GO:0016020">
    <property type="term" value="C:membrane"/>
    <property type="evidence" value="ECO:0007669"/>
    <property type="project" value="UniProtKB-SubCell"/>
</dbReference>
<feature type="transmembrane region" description="Helical" evidence="7">
    <location>
        <begin position="223"/>
        <end position="245"/>
    </location>
</feature>
<dbReference type="EMBL" id="LDEV01002645">
    <property type="protein sequence ID" value="KLJ08200.1"/>
    <property type="molecule type" value="Genomic_DNA"/>
</dbReference>
<protein>
    <recommendedName>
        <fullName evidence="8">Phosphatidic acid phosphatase type 2/haloperoxidase domain-containing protein</fullName>
    </recommendedName>
</protein>
<evidence type="ECO:0000256" key="6">
    <source>
        <dbReference type="SAM" id="MobiDB-lite"/>
    </source>
</evidence>
<dbReference type="SMART" id="SM00014">
    <property type="entry name" value="acidPPc"/>
    <property type="match status" value="1"/>
</dbReference>
<feature type="transmembrane region" description="Helical" evidence="7">
    <location>
        <begin position="121"/>
        <end position="145"/>
    </location>
</feature>
<dbReference type="SUPFAM" id="SSF48317">
    <property type="entry name" value="Acid phosphatase/Vanadium-dependent haloperoxidase"/>
    <property type="match status" value="1"/>
</dbReference>
<evidence type="ECO:0000256" key="3">
    <source>
        <dbReference type="ARBA" id="ARBA00022692"/>
    </source>
</evidence>
<feature type="transmembrane region" description="Helical" evidence="7">
    <location>
        <begin position="21"/>
        <end position="42"/>
    </location>
</feature>
<comment type="subcellular location">
    <subcellularLocation>
        <location evidence="1">Membrane</location>
        <topology evidence="1">Multi-pass membrane protein</topology>
    </subcellularLocation>
</comment>
<keyword evidence="3 7" id="KW-0812">Transmembrane</keyword>
<name>A0A0H1B9X6_9EURO</name>
<dbReference type="Proteomes" id="UP000053573">
    <property type="component" value="Unassembled WGS sequence"/>
</dbReference>
<feature type="domain" description="Phosphatidic acid phosphatase type 2/haloperoxidase" evidence="8">
    <location>
        <begin position="128"/>
        <end position="269"/>
    </location>
</feature>
<dbReference type="CDD" id="cd03390">
    <property type="entry name" value="PAP2_containing_1_like"/>
    <property type="match status" value="1"/>
</dbReference>
<feature type="transmembrane region" description="Helical" evidence="7">
    <location>
        <begin position="71"/>
        <end position="100"/>
    </location>
</feature>
<feature type="transmembrane region" description="Helical" evidence="7">
    <location>
        <begin position="192"/>
        <end position="211"/>
    </location>
</feature>
<dbReference type="PANTHER" id="PTHR10165:SF158">
    <property type="entry name" value="PAP2 DOMAIN PROTEIN (AFU_ORTHOLOGUE AFUA_4G08970)"/>
    <property type="match status" value="1"/>
</dbReference>
<organism evidence="9 10">
    <name type="scientific">Blastomyces silverae</name>
    <dbReference type="NCBI Taxonomy" id="2060906"/>
    <lineage>
        <taxon>Eukaryota</taxon>
        <taxon>Fungi</taxon>
        <taxon>Dikarya</taxon>
        <taxon>Ascomycota</taxon>
        <taxon>Pezizomycotina</taxon>
        <taxon>Eurotiomycetes</taxon>
        <taxon>Eurotiomycetidae</taxon>
        <taxon>Onygenales</taxon>
        <taxon>Ajellomycetaceae</taxon>
        <taxon>Blastomyces</taxon>
    </lineage>
</organism>
<gene>
    <name evidence="9" type="ORF">EMPG_16368</name>
</gene>
<dbReference type="Gene3D" id="1.20.144.10">
    <property type="entry name" value="Phosphatidic acid phosphatase type 2/haloperoxidase"/>
    <property type="match status" value="1"/>
</dbReference>
<evidence type="ECO:0000256" key="4">
    <source>
        <dbReference type="ARBA" id="ARBA00022989"/>
    </source>
</evidence>
<keyword evidence="4 7" id="KW-1133">Transmembrane helix</keyword>
<evidence type="ECO:0000313" key="9">
    <source>
        <dbReference type="EMBL" id="KLJ08200.1"/>
    </source>
</evidence>
<keyword evidence="5 7" id="KW-0472">Membrane</keyword>
<comment type="similarity">
    <text evidence="2">Belongs to the PA-phosphatase related phosphoesterase family.</text>
</comment>
<dbReference type="OrthoDB" id="8907274at2759"/>
<keyword evidence="10" id="KW-1185">Reference proteome</keyword>
<evidence type="ECO:0000256" key="7">
    <source>
        <dbReference type="SAM" id="Phobius"/>
    </source>
</evidence>
<evidence type="ECO:0000313" key="10">
    <source>
        <dbReference type="Proteomes" id="UP000053573"/>
    </source>
</evidence>
<evidence type="ECO:0000256" key="5">
    <source>
        <dbReference type="ARBA" id="ARBA00023136"/>
    </source>
</evidence>
<evidence type="ECO:0000256" key="2">
    <source>
        <dbReference type="ARBA" id="ARBA00008816"/>
    </source>
</evidence>
<reference evidence="10" key="1">
    <citation type="journal article" date="2015" name="PLoS Genet.">
        <title>The dynamic genome and transcriptome of the human fungal pathogen Blastomyces and close relative Emmonsia.</title>
        <authorList>
            <person name="Munoz J.F."/>
            <person name="Gauthier G.M."/>
            <person name="Desjardins C.A."/>
            <person name="Gallo J.E."/>
            <person name="Holder J."/>
            <person name="Sullivan T.D."/>
            <person name="Marty A.J."/>
            <person name="Carmen J.C."/>
            <person name="Chen Z."/>
            <person name="Ding L."/>
            <person name="Gujja S."/>
            <person name="Magrini V."/>
            <person name="Misas E."/>
            <person name="Mitreva M."/>
            <person name="Priest M."/>
            <person name="Saif S."/>
            <person name="Whiston E.A."/>
            <person name="Young S."/>
            <person name="Zeng Q."/>
            <person name="Goldman W.E."/>
            <person name="Mardis E.R."/>
            <person name="Taylor J.W."/>
            <person name="McEwen J.G."/>
            <person name="Clay O.K."/>
            <person name="Klein B.S."/>
            <person name="Cuomo C.A."/>
        </authorList>
    </citation>
    <scope>NUCLEOTIDE SEQUENCE [LARGE SCALE GENOMIC DNA]</scope>
    <source>
        <strain evidence="10">UAMH 139</strain>
    </source>
</reference>
<feature type="region of interest" description="Disordered" evidence="6">
    <location>
        <begin position="362"/>
        <end position="443"/>
    </location>
</feature>
<proteinExistence type="inferred from homology"/>
<dbReference type="AlphaFoldDB" id="A0A0H1B9X6"/>
<dbReference type="InterPro" id="IPR043216">
    <property type="entry name" value="PAP-like"/>
</dbReference>
<dbReference type="InterPro" id="IPR036938">
    <property type="entry name" value="PAP2/HPO_sf"/>
</dbReference>
<evidence type="ECO:0000256" key="1">
    <source>
        <dbReference type="ARBA" id="ARBA00004141"/>
    </source>
</evidence>
<dbReference type="PANTHER" id="PTHR10165">
    <property type="entry name" value="LIPID PHOSPHATE PHOSPHATASE"/>
    <property type="match status" value="1"/>
</dbReference>
<accession>A0A0H1B9X6</accession>
<dbReference type="Pfam" id="PF01569">
    <property type="entry name" value="PAP2"/>
    <property type="match status" value="1"/>
</dbReference>